<dbReference type="InterPro" id="IPR043128">
    <property type="entry name" value="Rev_trsase/Diguanyl_cyclase"/>
</dbReference>
<comment type="caution">
    <text evidence="7">The sequence shown here is derived from an EMBL/GenBank/DDBJ whole genome shotgun (WGS) entry which is preliminary data.</text>
</comment>
<dbReference type="Pfam" id="PF00990">
    <property type="entry name" value="GGDEF"/>
    <property type="match status" value="1"/>
</dbReference>
<dbReference type="PROSITE" id="PS50887">
    <property type="entry name" value="GGDEF"/>
    <property type="match status" value="1"/>
</dbReference>
<dbReference type="EMBL" id="JBHOMY010000101">
    <property type="protein sequence ID" value="MFC1459393.1"/>
    <property type="molecule type" value="Genomic_DNA"/>
</dbReference>
<keyword evidence="7" id="KW-0548">Nucleotidyltransferase</keyword>
<gene>
    <name evidence="7" type="ORF">ACETIH_22365</name>
</gene>
<keyword evidence="5" id="KW-0812">Transmembrane</keyword>
<dbReference type="Proteomes" id="UP001593940">
    <property type="component" value="Unassembled WGS sequence"/>
</dbReference>
<dbReference type="Gene3D" id="3.30.70.270">
    <property type="match status" value="1"/>
</dbReference>
<organism evidence="7 8">
    <name type="scientific">Microvirga arabica</name>
    <dbReference type="NCBI Taxonomy" id="1128671"/>
    <lineage>
        <taxon>Bacteria</taxon>
        <taxon>Pseudomonadati</taxon>
        <taxon>Pseudomonadota</taxon>
        <taxon>Alphaproteobacteria</taxon>
        <taxon>Hyphomicrobiales</taxon>
        <taxon>Methylobacteriaceae</taxon>
        <taxon>Microvirga</taxon>
    </lineage>
</organism>
<proteinExistence type="predicted"/>
<dbReference type="NCBIfam" id="TIGR00254">
    <property type="entry name" value="GGDEF"/>
    <property type="match status" value="1"/>
</dbReference>
<dbReference type="InterPro" id="IPR029787">
    <property type="entry name" value="Nucleotide_cyclase"/>
</dbReference>
<keyword evidence="3" id="KW-0175">Coiled coil</keyword>
<evidence type="ECO:0000256" key="3">
    <source>
        <dbReference type="SAM" id="Coils"/>
    </source>
</evidence>
<dbReference type="CDD" id="cd01949">
    <property type="entry name" value="GGDEF"/>
    <property type="match status" value="1"/>
</dbReference>
<name>A0ABV6YDM9_9HYPH</name>
<dbReference type="SMART" id="SM00267">
    <property type="entry name" value="GGDEF"/>
    <property type="match status" value="1"/>
</dbReference>
<dbReference type="SUPFAM" id="SSF55073">
    <property type="entry name" value="Nucleotide cyclase"/>
    <property type="match status" value="1"/>
</dbReference>
<keyword evidence="5" id="KW-0472">Membrane</keyword>
<dbReference type="PANTHER" id="PTHR45138:SF9">
    <property type="entry name" value="DIGUANYLATE CYCLASE DGCM-RELATED"/>
    <property type="match status" value="1"/>
</dbReference>
<accession>A0ABV6YDM9</accession>
<evidence type="ECO:0000313" key="7">
    <source>
        <dbReference type="EMBL" id="MFC1459393.1"/>
    </source>
</evidence>
<keyword evidence="7" id="KW-0808">Transferase</keyword>
<dbReference type="InterPro" id="IPR050469">
    <property type="entry name" value="Diguanylate_Cyclase"/>
</dbReference>
<evidence type="ECO:0000256" key="4">
    <source>
        <dbReference type="SAM" id="MobiDB-lite"/>
    </source>
</evidence>
<evidence type="ECO:0000256" key="1">
    <source>
        <dbReference type="ARBA" id="ARBA00012528"/>
    </source>
</evidence>
<dbReference type="PANTHER" id="PTHR45138">
    <property type="entry name" value="REGULATORY COMPONENTS OF SENSORY TRANSDUCTION SYSTEM"/>
    <property type="match status" value="1"/>
</dbReference>
<dbReference type="SUPFAM" id="SSF111369">
    <property type="entry name" value="HlyD-like secretion proteins"/>
    <property type="match status" value="1"/>
</dbReference>
<feature type="domain" description="GGDEF" evidence="6">
    <location>
        <begin position="584"/>
        <end position="713"/>
    </location>
</feature>
<reference evidence="7 8" key="1">
    <citation type="submission" date="2024-09" db="EMBL/GenBank/DDBJ databases">
        <title>Nodulacao em especies de Leguminosae Basais da Amazonia e Caracterizacao dos Rizobios e Bacterias Associadas aos Nodulos.</title>
        <authorList>
            <person name="Jambeiro I.C.A."/>
            <person name="Lopes I.S."/>
            <person name="Aguiar E.R.G.R."/>
            <person name="Santos A.F.J."/>
            <person name="Dos Santos J.M.F."/>
            <person name="Gross E."/>
        </authorList>
    </citation>
    <scope>NUCLEOTIDE SEQUENCE [LARGE SCALE GENOMIC DNA]</scope>
    <source>
        <strain evidence="7 8">BRUESC1165</strain>
    </source>
</reference>
<evidence type="ECO:0000256" key="2">
    <source>
        <dbReference type="ARBA" id="ARBA00034247"/>
    </source>
</evidence>
<dbReference type="RefSeq" id="WP_377031060.1">
    <property type="nucleotide sequence ID" value="NZ_JBHOMY010000101.1"/>
</dbReference>
<feature type="transmembrane region" description="Helical" evidence="5">
    <location>
        <begin position="46"/>
        <end position="68"/>
    </location>
</feature>
<keyword evidence="5" id="KW-1133">Transmembrane helix</keyword>
<protein>
    <recommendedName>
        <fullName evidence="1">diguanylate cyclase</fullName>
        <ecNumber evidence="1">2.7.7.65</ecNumber>
    </recommendedName>
</protein>
<sequence length="713" mass="77366">MLALNGSDFLRIAIFSGALGFAVFCASYSLLVWRKRNKGRGYQPSWLRRIAYASLTFGAIGVLTAWGFSELEKREGIAGGSDLFVVHARRDNTVLNLTSRDAAEAGEVIAEYVPLANQTQLAVKDIQQAQAQARKEAIRVQSLPVDQGLVQRELQIRTQITQAEGFLLELQKSRGETEKARAAILTEWTREKTRLEGEIASTEKSLSAALSQLEIARTAQQQAADAFKKQIITQPVYDMRRSNFISAEREVNTQQAALSSLRARSQALEERFRQSDIALGQQLVQIDENAIKFSASLESYKAQLTESERLLDEDRARARALVEREIEAADLETSIAAAEKERSIETTQLKAPFSGHIVFRHPTPGLAADGAPVLALSSGTGFLARIRLPRAEADELASDSQPVPLMLDSPVLRDVISAKFVRFEPVPLMKDQVAAFFDCTLPADVIASLGNSAEPVKVRLLWKPSLLRNTGAQASAAVALLGVLGLLFSGTRAKQEAQADRAAGNLPGTLAEPQSLSDAATPIPSEPAGGQISASAIVDIRSRKPLVQHRGELVPKDSVTGLIDRDQFLGIAEDEVKNASAAGIPLTVVILRINQLRQANTIYGRKVGDAILKDLAELCRGSRDRDLSARWSGEEFVVLLPETDLPGAEVVAERLRLRASQLRVGDLPHIQSSISVGVANVLSGETTVMPALERAIRQAEEDARGTHVAPITA</sequence>
<comment type="catalytic activity">
    <reaction evidence="2">
        <text>2 GTP = 3',3'-c-di-GMP + 2 diphosphate</text>
        <dbReference type="Rhea" id="RHEA:24898"/>
        <dbReference type="ChEBI" id="CHEBI:33019"/>
        <dbReference type="ChEBI" id="CHEBI:37565"/>
        <dbReference type="ChEBI" id="CHEBI:58805"/>
        <dbReference type="EC" id="2.7.7.65"/>
    </reaction>
</comment>
<feature type="coiled-coil region" evidence="3">
    <location>
        <begin position="297"/>
        <end position="341"/>
    </location>
</feature>
<feature type="region of interest" description="Disordered" evidence="4">
    <location>
        <begin position="498"/>
        <end position="530"/>
    </location>
</feature>
<dbReference type="EC" id="2.7.7.65" evidence="1"/>
<evidence type="ECO:0000259" key="6">
    <source>
        <dbReference type="PROSITE" id="PS50887"/>
    </source>
</evidence>
<evidence type="ECO:0000313" key="8">
    <source>
        <dbReference type="Proteomes" id="UP001593940"/>
    </source>
</evidence>
<evidence type="ECO:0000256" key="5">
    <source>
        <dbReference type="SAM" id="Phobius"/>
    </source>
</evidence>
<dbReference type="InterPro" id="IPR000160">
    <property type="entry name" value="GGDEF_dom"/>
</dbReference>
<dbReference type="GO" id="GO:0052621">
    <property type="term" value="F:diguanylate cyclase activity"/>
    <property type="evidence" value="ECO:0007669"/>
    <property type="project" value="UniProtKB-EC"/>
</dbReference>
<keyword evidence="8" id="KW-1185">Reference proteome</keyword>
<feature type="transmembrane region" description="Helical" evidence="5">
    <location>
        <begin position="12"/>
        <end position="34"/>
    </location>
</feature>